<evidence type="ECO:0000313" key="1">
    <source>
        <dbReference type="EMBL" id="RJF84517.1"/>
    </source>
</evidence>
<organism evidence="1 2">
    <name type="scientific">Azospirillum cavernae</name>
    <dbReference type="NCBI Taxonomy" id="2320860"/>
    <lineage>
        <taxon>Bacteria</taxon>
        <taxon>Pseudomonadati</taxon>
        <taxon>Pseudomonadota</taxon>
        <taxon>Alphaproteobacteria</taxon>
        <taxon>Rhodospirillales</taxon>
        <taxon>Azospirillaceae</taxon>
        <taxon>Azospirillum</taxon>
    </lineage>
</organism>
<reference evidence="1 2" key="1">
    <citation type="submission" date="2018-09" db="EMBL/GenBank/DDBJ databases">
        <authorList>
            <person name="Zhu H."/>
        </authorList>
    </citation>
    <scope>NUCLEOTIDE SEQUENCE [LARGE SCALE GENOMIC DNA]</scope>
    <source>
        <strain evidence="1 2">K2W22B-5</strain>
    </source>
</reference>
<dbReference type="EMBL" id="QYUL01000001">
    <property type="protein sequence ID" value="RJF84517.1"/>
    <property type="molecule type" value="Genomic_DNA"/>
</dbReference>
<keyword evidence="2" id="KW-1185">Reference proteome</keyword>
<dbReference type="AlphaFoldDB" id="A0A418W3D6"/>
<accession>A0A418W3D6</accession>
<protein>
    <submittedName>
        <fullName evidence="1">Uncharacterized protein</fullName>
    </submittedName>
</protein>
<evidence type="ECO:0000313" key="2">
    <source>
        <dbReference type="Proteomes" id="UP000283458"/>
    </source>
</evidence>
<name>A0A418W3D6_9PROT</name>
<comment type="caution">
    <text evidence="1">The sequence shown here is derived from an EMBL/GenBank/DDBJ whole genome shotgun (WGS) entry which is preliminary data.</text>
</comment>
<gene>
    <name evidence="1" type="ORF">D3877_08300</name>
</gene>
<sequence>MAALVTRYDRCLNDGDAFADSDPVAAVESCRRALNLKEQIYEVAAYLSIPLPYTGRLQDDMQTVRAFIAGGGWH</sequence>
<proteinExistence type="predicted"/>
<dbReference type="Proteomes" id="UP000283458">
    <property type="component" value="Unassembled WGS sequence"/>
</dbReference>